<dbReference type="Proteomes" id="UP000652761">
    <property type="component" value="Unassembled WGS sequence"/>
</dbReference>
<dbReference type="InterPro" id="IPR000182">
    <property type="entry name" value="GNAT_dom"/>
</dbReference>
<organism evidence="3 4">
    <name type="scientific">Colocasia esculenta</name>
    <name type="common">Wild taro</name>
    <name type="synonym">Arum esculentum</name>
    <dbReference type="NCBI Taxonomy" id="4460"/>
    <lineage>
        <taxon>Eukaryota</taxon>
        <taxon>Viridiplantae</taxon>
        <taxon>Streptophyta</taxon>
        <taxon>Embryophyta</taxon>
        <taxon>Tracheophyta</taxon>
        <taxon>Spermatophyta</taxon>
        <taxon>Magnoliopsida</taxon>
        <taxon>Liliopsida</taxon>
        <taxon>Araceae</taxon>
        <taxon>Aroideae</taxon>
        <taxon>Colocasieae</taxon>
        <taxon>Colocasia</taxon>
    </lineage>
</organism>
<dbReference type="PROSITE" id="PS51186">
    <property type="entry name" value="GNAT"/>
    <property type="match status" value="1"/>
</dbReference>
<dbReference type="PANTHER" id="PTHR46067:SF27">
    <property type="entry name" value="ACYL-COA N-ACYLTRANSFERASES (NAT) SUPERFAMILY PROTEIN"/>
    <property type="match status" value="1"/>
</dbReference>
<dbReference type="EMBL" id="NMUH01004911">
    <property type="protein sequence ID" value="MQM11234.1"/>
    <property type="molecule type" value="Genomic_DNA"/>
</dbReference>
<dbReference type="Gene3D" id="3.40.630.30">
    <property type="match status" value="1"/>
</dbReference>
<dbReference type="InterPro" id="IPR016181">
    <property type="entry name" value="Acyl_CoA_acyltransferase"/>
</dbReference>
<feature type="compositionally biased region" description="Basic and acidic residues" evidence="1">
    <location>
        <begin position="13"/>
        <end position="28"/>
    </location>
</feature>
<dbReference type="SUPFAM" id="SSF55729">
    <property type="entry name" value="Acyl-CoA N-acyltransferases (Nat)"/>
    <property type="match status" value="1"/>
</dbReference>
<sequence length="213" mass="23858">MAAMEASPVPQPKEGEEEKHDQLPEKMTKAAPPEISLRPFQLSDVDDFMAWATDDRVSQFCSWDTYTSRDDVLRHMTEDVLPHPFFRAICVDGRPVGSISVTLNPGKNDQCRGELGYVLASDYWGRGIVLRGVKMAVASVFQEVPGLGRVEAVVDVENVASQRVMEKAGFLREGVLRKYFLMKGRVRDAVIYSFLSPDPVPSYLMLAFLSDVR</sequence>
<feature type="region of interest" description="Disordered" evidence="1">
    <location>
        <begin position="1"/>
        <end position="33"/>
    </location>
</feature>
<dbReference type="AlphaFoldDB" id="A0A843X2V2"/>
<dbReference type="SMR" id="A0A843X2V2"/>
<dbReference type="PANTHER" id="PTHR46067">
    <property type="entry name" value="ACYL-COA N-ACYLTRANSFERASES (NAT) SUPERFAMILY PROTEIN"/>
    <property type="match status" value="1"/>
</dbReference>
<evidence type="ECO:0000313" key="4">
    <source>
        <dbReference type="Proteomes" id="UP000652761"/>
    </source>
</evidence>
<gene>
    <name evidence="3" type="ORF">Taro_044140</name>
</gene>
<dbReference type="OrthoDB" id="630895at2759"/>
<keyword evidence="4" id="KW-1185">Reference proteome</keyword>
<comment type="caution">
    <text evidence="3">The sequence shown here is derived from an EMBL/GenBank/DDBJ whole genome shotgun (WGS) entry which is preliminary data.</text>
</comment>
<evidence type="ECO:0000313" key="3">
    <source>
        <dbReference type="EMBL" id="MQM11234.1"/>
    </source>
</evidence>
<evidence type="ECO:0000256" key="1">
    <source>
        <dbReference type="SAM" id="MobiDB-lite"/>
    </source>
</evidence>
<protein>
    <recommendedName>
        <fullName evidence="2">N-acetyltransferase domain-containing protein</fullName>
    </recommendedName>
</protein>
<dbReference type="Pfam" id="PF13302">
    <property type="entry name" value="Acetyltransf_3"/>
    <property type="match status" value="1"/>
</dbReference>
<proteinExistence type="predicted"/>
<accession>A0A843X2V2</accession>
<reference evidence="3" key="1">
    <citation type="submission" date="2017-07" db="EMBL/GenBank/DDBJ databases">
        <title>Taro Niue Genome Assembly and Annotation.</title>
        <authorList>
            <person name="Atibalentja N."/>
            <person name="Keating K."/>
            <person name="Fields C.J."/>
        </authorList>
    </citation>
    <scope>NUCLEOTIDE SEQUENCE</scope>
    <source>
        <strain evidence="3">Niue_2</strain>
        <tissue evidence="3">Leaf</tissue>
    </source>
</reference>
<feature type="domain" description="N-acetyltransferase" evidence="2">
    <location>
        <begin position="35"/>
        <end position="197"/>
    </location>
</feature>
<dbReference type="GO" id="GO:0016747">
    <property type="term" value="F:acyltransferase activity, transferring groups other than amino-acyl groups"/>
    <property type="evidence" value="ECO:0007669"/>
    <property type="project" value="InterPro"/>
</dbReference>
<evidence type="ECO:0000259" key="2">
    <source>
        <dbReference type="PROSITE" id="PS51186"/>
    </source>
</evidence>
<name>A0A843X2V2_COLES</name>